<keyword evidence="2" id="KW-1185">Reference proteome</keyword>
<dbReference type="GO" id="GO:0000287">
    <property type="term" value="F:magnesium ion binding"/>
    <property type="evidence" value="ECO:0007669"/>
    <property type="project" value="InterPro"/>
</dbReference>
<name>L0KWG4_METHD</name>
<dbReference type="HOGENOM" id="CLU_1212618_0_0_2"/>
<dbReference type="SUPFAM" id="SSF56214">
    <property type="entry name" value="4'-phosphopantetheinyl transferase"/>
    <property type="match status" value="2"/>
</dbReference>
<reference evidence="2" key="1">
    <citation type="submission" date="2012-02" db="EMBL/GenBank/DDBJ databases">
        <title>Complete sequence of chromosome of Methanomethylovorans hollandica DSM 15978.</title>
        <authorList>
            <person name="Lucas S."/>
            <person name="Copeland A."/>
            <person name="Lapidus A."/>
            <person name="Glavina del Rio T."/>
            <person name="Dalin E."/>
            <person name="Tice H."/>
            <person name="Bruce D."/>
            <person name="Goodwin L."/>
            <person name="Pitluck S."/>
            <person name="Peters L."/>
            <person name="Mikhailova N."/>
            <person name="Held B."/>
            <person name="Kyrpides N."/>
            <person name="Mavromatis K."/>
            <person name="Ivanova N."/>
            <person name="Brettin T."/>
            <person name="Detter J.C."/>
            <person name="Han C."/>
            <person name="Larimer F."/>
            <person name="Land M."/>
            <person name="Hauser L."/>
            <person name="Markowitz V."/>
            <person name="Cheng J.-F."/>
            <person name="Hugenholtz P."/>
            <person name="Woyke T."/>
            <person name="Wu D."/>
            <person name="Spring S."/>
            <person name="Schroeder M."/>
            <person name="Brambilla E."/>
            <person name="Klenk H.-P."/>
            <person name="Eisen J.A."/>
        </authorList>
    </citation>
    <scope>NUCLEOTIDE SEQUENCE [LARGE SCALE GENOMIC DNA]</scope>
    <source>
        <strain evidence="2">DSM 15978 / NBRC 107637 / DMS1</strain>
    </source>
</reference>
<sequence length="231" mass="26045">MNIEHFTPSIVTAGQVSDLWEENDVVIFIIEMKDYPLADADHLSEAEKMHLNMLRTEYFRHRFIISRLVLKSLAATIKERSWSDIVTCKDENGRVHVCGHNDLNVCISYSEDILALALSKIEVGIDIEVIRSRSVASISKSIDIPKSIDRTLSGIISSAKVPDFLVMWTLKEAYCKLSNETMFSSLARKLDLAGLYHSSYCIKNTYLLAAVSGSHPCKVEIVFLQKIDFLS</sequence>
<dbReference type="STRING" id="867904.Metho_0798"/>
<dbReference type="Proteomes" id="UP000010866">
    <property type="component" value="Chromosome"/>
</dbReference>
<protein>
    <submittedName>
        <fullName evidence="1">Uncharacterized protein</fullName>
    </submittedName>
</protein>
<dbReference type="PANTHER" id="PTHR12215">
    <property type="entry name" value="PHOSPHOPANTETHEINE TRANSFERASE"/>
    <property type="match status" value="1"/>
</dbReference>
<accession>L0KWG4</accession>
<dbReference type="PANTHER" id="PTHR12215:SF15">
    <property type="entry name" value="4'-PHOSPHOPANTETHEINYL TRANSFERASE SUPERFAMILY-RELATED"/>
    <property type="match status" value="1"/>
</dbReference>
<evidence type="ECO:0000313" key="2">
    <source>
        <dbReference type="Proteomes" id="UP000010866"/>
    </source>
</evidence>
<dbReference type="AlphaFoldDB" id="L0KWG4"/>
<dbReference type="KEGG" id="mhz:Metho_0798"/>
<proteinExistence type="predicted"/>
<gene>
    <name evidence="1" type="ordered locus">Metho_0798</name>
</gene>
<dbReference type="InterPro" id="IPR037143">
    <property type="entry name" value="4-PPantetheinyl_Trfase_dom_sf"/>
</dbReference>
<dbReference type="GO" id="GO:0019878">
    <property type="term" value="P:lysine biosynthetic process via aminoadipic acid"/>
    <property type="evidence" value="ECO:0007669"/>
    <property type="project" value="TreeGrafter"/>
</dbReference>
<dbReference type="GO" id="GO:0005829">
    <property type="term" value="C:cytosol"/>
    <property type="evidence" value="ECO:0007669"/>
    <property type="project" value="TreeGrafter"/>
</dbReference>
<dbReference type="InterPro" id="IPR050559">
    <property type="entry name" value="P-Pant_transferase_sf"/>
</dbReference>
<dbReference type="EMBL" id="CP003362">
    <property type="protein sequence ID" value="AGB49045.1"/>
    <property type="molecule type" value="Genomic_DNA"/>
</dbReference>
<evidence type="ECO:0000313" key="1">
    <source>
        <dbReference type="EMBL" id="AGB49045.1"/>
    </source>
</evidence>
<organism evidence="1 2">
    <name type="scientific">Methanomethylovorans hollandica (strain DSM 15978 / NBRC 107637 / DMS1)</name>
    <dbReference type="NCBI Taxonomy" id="867904"/>
    <lineage>
        <taxon>Archaea</taxon>
        <taxon>Methanobacteriati</taxon>
        <taxon>Methanobacteriota</taxon>
        <taxon>Stenosarchaea group</taxon>
        <taxon>Methanomicrobia</taxon>
        <taxon>Methanosarcinales</taxon>
        <taxon>Methanosarcinaceae</taxon>
        <taxon>Methanomethylovorans</taxon>
    </lineage>
</organism>
<dbReference type="GO" id="GO:0008897">
    <property type="term" value="F:holo-[acyl-carrier-protein] synthase activity"/>
    <property type="evidence" value="ECO:0007669"/>
    <property type="project" value="InterPro"/>
</dbReference>
<dbReference type="Gene3D" id="3.90.470.20">
    <property type="entry name" value="4'-phosphopantetheinyl transferase domain"/>
    <property type="match status" value="1"/>
</dbReference>